<protein>
    <submittedName>
        <fullName evidence="1">Uncharacterized protein</fullName>
    </submittedName>
</protein>
<reference evidence="1" key="2">
    <citation type="journal article" date="2021" name="PeerJ">
        <title>Extensive microbial diversity within the chicken gut microbiome revealed by metagenomics and culture.</title>
        <authorList>
            <person name="Gilroy R."/>
            <person name="Ravi A."/>
            <person name="Getino M."/>
            <person name="Pursley I."/>
            <person name="Horton D.L."/>
            <person name="Alikhan N.F."/>
            <person name="Baker D."/>
            <person name="Gharbi K."/>
            <person name="Hall N."/>
            <person name="Watson M."/>
            <person name="Adriaenssens E.M."/>
            <person name="Foster-Nyarko E."/>
            <person name="Jarju S."/>
            <person name="Secka A."/>
            <person name="Antonio M."/>
            <person name="Oren A."/>
            <person name="Chaudhuri R.R."/>
            <person name="La Ragione R."/>
            <person name="Hildebrand F."/>
            <person name="Pallen M.J."/>
        </authorList>
    </citation>
    <scope>NUCLEOTIDE SEQUENCE</scope>
    <source>
        <strain evidence="1">CHK195-11698</strain>
    </source>
</reference>
<evidence type="ECO:0000313" key="2">
    <source>
        <dbReference type="Proteomes" id="UP000824175"/>
    </source>
</evidence>
<sequence length="201" mass="23719">MEQHEVYLVLTRSHTLLSRLIHQVTQKPYTHAGISLDGHLTGFYTFGRRYTYSIWPAGLTEESLLKGVFQLQSQSPCAIYRLRIDHEQYLRLKRLIQTMYAHRNAYKYHFLGIVKCQLGIIHKRPYYYFCSQFVAEVLENAQITHLPKDPSLMQPCDLTMLEGLECVYEGTVADLCRRLDPQWRPSSFFLHSYHYLKSLIR</sequence>
<dbReference type="Proteomes" id="UP000824175">
    <property type="component" value="Unassembled WGS sequence"/>
</dbReference>
<dbReference type="Gene3D" id="3.90.1720.10">
    <property type="entry name" value="endopeptidase domain like (from Nostoc punctiforme)"/>
    <property type="match status" value="1"/>
</dbReference>
<organism evidence="1 2">
    <name type="scientific">Candidatus Fimiplasma intestinipullorum</name>
    <dbReference type="NCBI Taxonomy" id="2840825"/>
    <lineage>
        <taxon>Bacteria</taxon>
        <taxon>Bacillati</taxon>
        <taxon>Bacillota</taxon>
        <taxon>Clostridia</taxon>
        <taxon>Eubacteriales</taxon>
        <taxon>Candidatus Fimiplasma</taxon>
    </lineage>
</organism>
<dbReference type="EMBL" id="DVMJ01000096">
    <property type="protein sequence ID" value="HIU14547.1"/>
    <property type="molecule type" value="Genomic_DNA"/>
</dbReference>
<gene>
    <name evidence="1" type="ORF">IAD15_10860</name>
</gene>
<evidence type="ECO:0000313" key="1">
    <source>
        <dbReference type="EMBL" id="HIU14547.1"/>
    </source>
</evidence>
<dbReference type="InterPro" id="IPR038765">
    <property type="entry name" value="Papain-like_cys_pep_sf"/>
</dbReference>
<accession>A0A9D1L208</accession>
<reference evidence="1" key="1">
    <citation type="submission" date="2020-10" db="EMBL/GenBank/DDBJ databases">
        <authorList>
            <person name="Gilroy R."/>
        </authorList>
    </citation>
    <scope>NUCLEOTIDE SEQUENCE</scope>
    <source>
        <strain evidence="1">CHK195-11698</strain>
    </source>
</reference>
<name>A0A9D1L208_9FIRM</name>
<proteinExistence type="predicted"/>
<dbReference type="AlphaFoldDB" id="A0A9D1L208"/>
<comment type="caution">
    <text evidence="1">The sequence shown here is derived from an EMBL/GenBank/DDBJ whole genome shotgun (WGS) entry which is preliminary data.</text>
</comment>
<dbReference type="SUPFAM" id="SSF54001">
    <property type="entry name" value="Cysteine proteinases"/>
    <property type="match status" value="1"/>
</dbReference>